<accession>A0ABM6WTY1</accession>
<dbReference type="Gene3D" id="3.30.9.10">
    <property type="entry name" value="D-Amino Acid Oxidase, subunit A, domain 2"/>
    <property type="match status" value="1"/>
</dbReference>
<reference evidence="1 2" key="1">
    <citation type="submission" date="2018-06" db="EMBL/GenBank/DDBJ databases">
        <title>Complete genome sequence of Paracoccus mutanolyticus strain RSP-02 isolated from cellulosic waste.</title>
        <authorList>
            <person name="Amrutha R.N."/>
            <person name="Shrivastav A."/>
            <person name="Buddana S.K."/>
            <person name="Deshpande U."/>
            <person name="Prakasham R.S."/>
        </authorList>
    </citation>
    <scope>NUCLEOTIDE SEQUENCE [LARGE SCALE GENOMIC DNA]</scope>
    <source>
        <strain evidence="1 2">RSP-02</strain>
    </source>
</reference>
<gene>
    <name evidence="1" type="ORF">DPM13_17840</name>
</gene>
<keyword evidence="2" id="KW-1185">Reference proteome</keyword>
<evidence type="ECO:0000313" key="2">
    <source>
        <dbReference type="Proteomes" id="UP000249922"/>
    </source>
</evidence>
<name>A0ABM6WTY1_9RHOB</name>
<evidence type="ECO:0000313" key="1">
    <source>
        <dbReference type="EMBL" id="AWX94149.1"/>
    </source>
</evidence>
<organism evidence="1 2">
    <name type="scientific">Paracoccus mutanolyticus</name>
    <dbReference type="NCBI Taxonomy" id="1499308"/>
    <lineage>
        <taxon>Bacteria</taxon>
        <taxon>Pseudomonadati</taxon>
        <taxon>Pseudomonadota</taxon>
        <taxon>Alphaproteobacteria</taxon>
        <taxon>Rhodobacterales</taxon>
        <taxon>Paracoccaceae</taxon>
        <taxon>Paracoccus</taxon>
    </lineage>
</organism>
<dbReference type="EMBL" id="CP030239">
    <property type="protein sequence ID" value="AWX94149.1"/>
    <property type="molecule type" value="Genomic_DNA"/>
</dbReference>
<protein>
    <submittedName>
        <fullName evidence="1">Uncharacterized protein</fullName>
    </submittedName>
</protein>
<dbReference type="Proteomes" id="UP000249922">
    <property type="component" value="Chromosome"/>
</dbReference>
<proteinExistence type="predicted"/>
<sequence>MIWCIGSHIVVPRLYDHDRCYFFQGSDGRIIFAIPYEQDFTLIGTTLANSTGCHTPGQWGSSAGQSCVTRRV</sequence>